<sequence length="134" mass="15063">MTEPAKTSNELAAERTSLADLRSHLANERTHLAYLRTTVSLIGFGITLNRFSIYLQQNDQIAEAPSRMLRDTGNIGLGMVVIGLGLLLWSLWRFWRVSRDIEQDRFVPHYRAVFAISLGLLFAGGLSAVWLFLG</sequence>
<keyword evidence="9" id="KW-1185">Reference proteome</keyword>
<evidence type="ECO:0000256" key="6">
    <source>
        <dbReference type="SAM" id="Phobius"/>
    </source>
</evidence>
<keyword evidence="3 6" id="KW-0812">Transmembrane</keyword>
<gene>
    <name evidence="8" type="ORF">WQ53_02285</name>
</gene>
<evidence type="ECO:0000256" key="1">
    <source>
        <dbReference type="ARBA" id="ARBA00004651"/>
    </source>
</evidence>
<dbReference type="OrthoDB" id="582337at2"/>
<evidence type="ECO:0000313" key="8">
    <source>
        <dbReference type="EMBL" id="AKC85758.1"/>
    </source>
</evidence>
<comment type="subcellular location">
    <subcellularLocation>
        <location evidence="1">Cell membrane</location>
        <topology evidence="1">Multi-pass membrane protein</topology>
    </subcellularLocation>
</comment>
<proteinExistence type="predicted"/>
<evidence type="ECO:0000313" key="9">
    <source>
        <dbReference type="Proteomes" id="UP000033067"/>
    </source>
</evidence>
<accession>A0A0E3Z1P3</accession>
<keyword evidence="2" id="KW-1003">Cell membrane</keyword>
<keyword evidence="4 6" id="KW-1133">Transmembrane helix</keyword>
<feature type="transmembrane region" description="Helical" evidence="6">
    <location>
        <begin position="112"/>
        <end position="133"/>
    </location>
</feature>
<feature type="transmembrane region" description="Helical" evidence="6">
    <location>
        <begin position="74"/>
        <end position="92"/>
    </location>
</feature>
<evidence type="ECO:0000256" key="5">
    <source>
        <dbReference type="ARBA" id="ARBA00023136"/>
    </source>
</evidence>
<feature type="domain" description="DUF202" evidence="7">
    <location>
        <begin position="22"/>
        <end position="99"/>
    </location>
</feature>
<feature type="transmembrane region" description="Helical" evidence="6">
    <location>
        <begin position="33"/>
        <end position="53"/>
    </location>
</feature>
<dbReference type="EMBL" id="CP011144">
    <property type="protein sequence ID" value="AKC85758.1"/>
    <property type="molecule type" value="Genomic_DNA"/>
</dbReference>
<evidence type="ECO:0000256" key="2">
    <source>
        <dbReference type="ARBA" id="ARBA00022475"/>
    </source>
</evidence>
<dbReference type="KEGG" id="psuw:WQ53_02285"/>
<dbReference type="PATRIC" id="fig|314722.6.peg.474"/>
<reference evidence="8 9" key="1">
    <citation type="journal article" date="2015" name="Genome Announc.">
        <title>Complete Genome Sequence of Pseudoxanthomonas suwonensis Strain J1, a Cellulose-Degrading Bacterium Isolated from Leaf- and Wood-Enriched Soil.</title>
        <authorList>
            <person name="Hou L."/>
            <person name="Jiang J."/>
            <person name="Xu Z."/>
            <person name="Zhou Y."/>
            <person name="Leung F.C."/>
        </authorList>
    </citation>
    <scope>NUCLEOTIDE SEQUENCE [LARGE SCALE GENOMIC DNA]</scope>
    <source>
        <strain evidence="8 9">J1</strain>
    </source>
</reference>
<organism evidence="8 9">
    <name type="scientific">Pseudoxanthomonas suwonensis</name>
    <dbReference type="NCBI Taxonomy" id="314722"/>
    <lineage>
        <taxon>Bacteria</taxon>
        <taxon>Pseudomonadati</taxon>
        <taxon>Pseudomonadota</taxon>
        <taxon>Gammaproteobacteria</taxon>
        <taxon>Lysobacterales</taxon>
        <taxon>Lysobacteraceae</taxon>
        <taxon>Pseudoxanthomonas</taxon>
    </lineage>
</organism>
<protein>
    <recommendedName>
        <fullName evidence="7">DUF202 domain-containing protein</fullName>
    </recommendedName>
</protein>
<dbReference type="RefSeq" id="WP_052630013.1">
    <property type="nucleotide sequence ID" value="NZ_CP011144.1"/>
</dbReference>
<evidence type="ECO:0000256" key="4">
    <source>
        <dbReference type="ARBA" id="ARBA00022989"/>
    </source>
</evidence>
<keyword evidence="5 6" id="KW-0472">Membrane</keyword>
<evidence type="ECO:0000256" key="3">
    <source>
        <dbReference type="ARBA" id="ARBA00022692"/>
    </source>
</evidence>
<name>A0A0E3Z1P3_9GAMM</name>
<evidence type="ECO:0000259" key="7">
    <source>
        <dbReference type="Pfam" id="PF02656"/>
    </source>
</evidence>
<dbReference type="PANTHER" id="PTHR34187">
    <property type="entry name" value="FGR18P"/>
    <property type="match status" value="1"/>
</dbReference>
<dbReference type="PANTHER" id="PTHR34187:SF2">
    <property type="entry name" value="DUF202 DOMAIN-CONTAINING PROTEIN"/>
    <property type="match status" value="1"/>
</dbReference>
<dbReference type="InterPro" id="IPR003807">
    <property type="entry name" value="DUF202"/>
</dbReference>
<dbReference type="Proteomes" id="UP000033067">
    <property type="component" value="Chromosome"/>
</dbReference>
<dbReference type="InterPro" id="IPR052053">
    <property type="entry name" value="IM_YidH-like"/>
</dbReference>
<dbReference type="GO" id="GO:0005886">
    <property type="term" value="C:plasma membrane"/>
    <property type="evidence" value="ECO:0007669"/>
    <property type="project" value="UniProtKB-SubCell"/>
</dbReference>
<dbReference type="AlphaFoldDB" id="A0A0E3Z1P3"/>
<dbReference type="Pfam" id="PF02656">
    <property type="entry name" value="DUF202"/>
    <property type="match status" value="1"/>
</dbReference>